<keyword evidence="3" id="KW-1185">Reference proteome</keyword>
<protein>
    <recommendedName>
        <fullName evidence="4">Mso1 N-terminal domain-containing protein</fullName>
    </recommendedName>
</protein>
<sequence length="462" mass="51561">MSYARPSPRPGELYNRYAPPRPPPMENVYYAYSRSEAGGTRPGRPPPRYPVAEPYYRGASTRPAQRPAGYASSSYQAPGPPPPSTRRYNNEPSEGGSWGLEPDYPHHPSLSSSRPSAMRTTNRNPGFRQNPSSASQHPDVRDRPQQFYSSFSPNNGPTRRGNRPTTPDDYYGDDADETGHSQPQVPTKDADGSWSWNTLKKTVWGHHSPTDASHSSQGIPPPPPDMDQLAPGDQNHENQNSLWTKLANVGASFQKKLTQDEGYASDASDYEGESHLIRIMKKYYVEKAVSAHDLPAWLFTPSERQEVEVQMRGSQSSTRHGGHEPGRMIEPRRGALDDIYAEVDERRNGHGRQDSKHSYDSGYGSSASPARPRRGRYEDELEYVPASASHRDLMPGRRPPPSQHAINLPSSRQYQQDPRRPIRPVAAPSTVDYFPPSGQNDRYPSPAGKSHPPTSSGRRYVR</sequence>
<dbReference type="OrthoDB" id="2683368at2759"/>
<feature type="region of interest" description="Disordered" evidence="1">
    <location>
        <begin position="1"/>
        <end position="238"/>
    </location>
</feature>
<accession>A0A0L6VTH9</accession>
<evidence type="ECO:0000313" key="2">
    <source>
        <dbReference type="EMBL" id="KNZ63510.1"/>
    </source>
</evidence>
<feature type="compositionally biased region" description="Polar residues" evidence="1">
    <location>
        <begin position="146"/>
        <end position="157"/>
    </location>
</feature>
<dbReference type="AlphaFoldDB" id="A0A0L6VTH9"/>
<feature type="compositionally biased region" description="Basic and acidic residues" evidence="1">
    <location>
        <begin position="343"/>
        <end position="359"/>
    </location>
</feature>
<feature type="region of interest" description="Disordered" evidence="1">
    <location>
        <begin position="308"/>
        <end position="462"/>
    </location>
</feature>
<evidence type="ECO:0000313" key="3">
    <source>
        <dbReference type="Proteomes" id="UP000037035"/>
    </source>
</evidence>
<feature type="compositionally biased region" description="Basic and acidic residues" evidence="1">
    <location>
        <begin position="321"/>
        <end position="336"/>
    </location>
</feature>
<evidence type="ECO:0000256" key="1">
    <source>
        <dbReference type="SAM" id="MobiDB-lite"/>
    </source>
</evidence>
<evidence type="ECO:0008006" key="4">
    <source>
        <dbReference type="Google" id="ProtNLM"/>
    </source>
</evidence>
<reference evidence="2 3" key="1">
    <citation type="submission" date="2015-08" db="EMBL/GenBank/DDBJ databases">
        <title>Next Generation Sequencing and Analysis of the Genome of Puccinia sorghi L Schw, the Causal Agent of Maize Common Rust.</title>
        <authorList>
            <person name="Rochi L."/>
            <person name="Burguener G."/>
            <person name="Darino M."/>
            <person name="Turjanski A."/>
            <person name="Kreff E."/>
            <person name="Dieguez M.J."/>
            <person name="Sacco F."/>
        </authorList>
    </citation>
    <scope>NUCLEOTIDE SEQUENCE [LARGE SCALE GENOMIC DNA]</scope>
    <source>
        <strain evidence="2 3">RO10H11247</strain>
    </source>
</reference>
<comment type="caution">
    <text evidence="2">The sequence shown here is derived from an EMBL/GenBank/DDBJ whole genome shotgun (WGS) entry which is preliminary data.</text>
</comment>
<dbReference type="Proteomes" id="UP000037035">
    <property type="component" value="Unassembled WGS sequence"/>
</dbReference>
<feature type="compositionally biased region" description="Polar residues" evidence="1">
    <location>
        <begin position="404"/>
        <end position="416"/>
    </location>
</feature>
<feature type="compositionally biased region" description="Polar residues" evidence="1">
    <location>
        <begin position="452"/>
        <end position="462"/>
    </location>
</feature>
<dbReference type="VEuPathDB" id="FungiDB:VP01_1134g5"/>
<dbReference type="STRING" id="27349.A0A0L6VTH9"/>
<organism evidence="2 3">
    <name type="scientific">Puccinia sorghi</name>
    <dbReference type="NCBI Taxonomy" id="27349"/>
    <lineage>
        <taxon>Eukaryota</taxon>
        <taxon>Fungi</taxon>
        <taxon>Dikarya</taxon>
        <taxon>Basidiomycota</taxon>
        <taxon>Pucciniomycotina</taxon>
        <taxon>Pucciniomycetes</taxon>
        <taxon>Pucciniales</taxon>
        <taxon>Pucciniaceae</taxon>
        <taxon>Puccinia</taxon>
    </lineage>
</organism>
<dbReference type="EMBL" id="LAVV01001499">
    <property type="protein sequence ID" value="KNZ63510.1"/>
    <property type="molecule type" value="Genomic_DNA"/>
</dbReference>
<gene>
    <name evidence="2" type="ORF">VP01_1134g5</name>
</gene>
<feature type="compositionally biased region" description="Polar residues" evidence="1">
    <location>
        <begin position="118"/>
        <end position="136"/>
    </location>
</feature>
<proteinExistence type="predicted"/>
<name>A0A0L6VTH9_9BASI</name>
<feature type="compositionally biased region" description="Low complexity" evidence="1">
    <location>
        <begin position="107"/>
        <end position="116"/>
    </location>
</feature>